<dbReference type="AlphaFoldDB" id="A0A842JEF5"/>
<dbReference type="PROSITE" id="PS51257">
    <property type="entry name" value="PROKAR_LIPOPROTEIN"/>
    <property type="match status" value="1"/>
</dbReference>
<name>A0A842JEF5_9BACT</name>
<accession>A0A842JEF5</accession>
<dbReference type="Gene3D" id="3.40.30.10">
    <property type="entry name" value="Glutaredoxin"/>
    <property type="match status" value="1"/>
</dbReference>
<dbReference type="SUPFAM" id="SSF52833">
    <property type="entry name" value="Thioredoxin-like"/>
    <property type="match status" value="1"/>
</dbReference>
<keyword evidence="1" id="KW-0732">Signal</keyword>
<dbReference type="InterPro" id="IPR012336">
    <property type="entry name" value="Thioredoxin-like_fold"/>
</dbReference>
<sequence>MRKAAYFLLAFLMSCVFAADRGEPILLSADDKGVMLIFESKDCEYCERLKLDLEENAELANLAKDFNVYRIDVNENNEYALRDQKNVKDTLALRIALEAKEIPNVVIFDKYWNKIFQLPGYASPAQMSVFMGFVKGLNEGKYKIEQWREYLSQNGIL</sequence>
<dbReference type="Pfam" id="PF13098">
    <property type="entry name" value="Thioredoxin_2"/>
    <property type="match status" value="1"/>
</dbReference>
<feature type="domain" description="Thioredoxin-like fold" evidence="2">
    <location>
        <begin position="30"/>
        <end position="128"/>
    </location>
</feature>
<feature type="signal peptide" evidence="1">
    <location>
        <begin position="1"/>
        <end position="18"/>
    </location>
</feature>
<comment type="caution">
    <text evidence="3">The sequence shown here is derived from an EMBL/GenBank/DDBJ whole genome shotgun (WGS) entry which is preliminary data.</text>
</comment>
<gene>
    <name evidence="3" type="ORF">H7R39_10855</name>
</gene>
<proteinExistence type="predicted"/>
<dbReference type="InterPro" id="IPR036249">
    <property type="entry name" value="Thioredoxin-like_sf"/>
</dbReference>
<organism evidence="3 4">
    <name type="scientific">Campylobacter massiliensis</name>
    <dbReference type="NCBI Taxonomy" id="2762557"/>
    <lineage>
        <taxon>Bacteria</taxon>
        <taxon>Pseudomonadati</taxon>
        <taxon>Campylobacterota</taxon>
        <taxon>Epsilonproteobacteria</taxon>
        <taxon>Campylobacterales</taxon>
        <taxon>Campylobacteraceae</taxon>
        <taxon>Campylobacter</taxon>
    </lineage>
</organism>
<evidence type="ECO:0000259" key="2">
    <source>
        <dbReference type="Pfam" id="PF13098"/>
    </source>
</evidence>
<evidence type="ECO:0000313" key="4">
    <source>
        <dbReference type="Proteomes" id="UP000552683"/>
    </source>
</evidence>
<dbReference type="RefSeq" id="WP_185899331.1">
    <property type="nucleotide sequence ID" value="NZ_JACLZK010000002.1"/>
</dbReference>
<evidence type="ECO:0000313" key="3">
    <source>
        <dbReference type="EMBL" id="MBC2883743.1"/>
    </source>
</evidence>
<protein>
    <submittedName>
        <fullName evidence="3">Thioredoxin fold domain-containing protein</fullName>
    </submittedName>
</protein>
<feature type="chain" id="PRO_5032690990" evidence="1">
    <location>
        <begin position="19"/>
        <end position="157"/>
    </location>
</feature>
<evidence type="ECO:0000256" key="1">
    <source>
        <dbReference type="SAM" id="SignalP"/>
    </source>
</evidence>
<dbReference type="EMBL" id="JACLZK010000002">
    <property type="protein sequence ID" value="MBC2883743.1"/>
    <property type="molecule type" value="Genomic_DNA"/>
</dbReference>
<dbReference type="Proteomes" id="UP000552683">
    <property type="component" value="Unassembled WGS sequence"/>
</dbReference>
<reference evidence="3 4" key="1">
    <citation type="submission" date="2020-08" db="EMBL/GenBank/DDBJ databases">
        <title>Complete genome and description of Campylobacter massiliensis Marseille-Q3452 sp. nov.</title>
        <authorList>
            <person name="Antezack A."/>
        </authorList>
    </citation>
    <scope>NUCLEOTIDE SEQUENCE [LARGE SCALE GENOMIC DNA]</scope>
    <source>
        <strain evidence="3 4">Marseille-Q3452</strain>
    </source>
</reference>
<keyword evidence="4" id="KW-1185">Reference proteome</keyword>